<accession>A0AAC9XJD9</accession>
<dbReference type="SUPFAM" id="SSF143990">
    <property type="entry name" value="YbiA-like"/>
    <property type="match status" value="1"/>
</dbReference>
<comment type="catalytic activity">
    <reaction evidence="2">
        <text>2,5-diamino-6-hydroxy-4-(5-phosphoribosylamino)-pyrimidine + H2O = 2,5,6-triamino-4-hydroxypyrimidine + D-ribose 5-phosphate</text>
        <dbReference type="Rhea" id="RHEA:23436"/>
        <dbReference type="ChEBI" id="CHEBI:15377"/>
        <dbReference type="ChEBI" id="CHEBI:58614"/>
        <dbReference type="ChEBI" id="CHEBI:78346"/>
        <dbReference type="ChEBI" id="CHEBI:137796"/>
    </reaction>
</comment>
<reference evidence="4 5" key="1">
    <citation type="submission" date="2017-02" db="EMBL/GenBank/DDBJ databases">
        <title>Complete genome sequence of Brachyspira hampsonii genomovar I strain NSH-16 (ATCC BAA-2463).</title>
        <authorList>
            <person name="Mirajkar N.S."/>
            <person name="Gebhart C.J."/>
        </authorList>
    </citation>
    <scope>NUCLEOTIDE SEQUENCE [LARGE SCALE GENOMIC DNA]</scope>
    <source>
        <strain evidence="4 5">NSH-16</strain>
    </source>
</reference>
<dbReference type="KEGG" id="bhp:BHAMNSH16_00975"/>
<dbReference type="AlphaFoldDB" id="A0AAC9XJD9"/>
<dbReference type="InterPro" id="IPR012816">
    <property type="entry name" value="NADAR"/>
</dbReference>
<dbReference type="NCBIfam" id="TIGR02464">
    <property type="entry name" value="ribofla_fusion"/>
    <property type="match status" value="1"/>
</dbReference>
<dbReference type="CDD" id="cd15457">
    <property type="entry name" value="NADAR"/>
    <property type="match status" value="1"/>
</dbReference>
<comment type="catalytic activity">
    <reaction evidence="1">
        <text>5-amino-6-(5-phospho-D-ribosylamino)uracil + H2O = 5,6-diaminouracil + D-ribose 5-phosphate</text>
        <dbReference type="Rhea" id="RHEA:55020"/>
        <dbReference type="ChEBI" id="CHEBI:15377"/>
        <dbReference type="ChEBI" id="CHEBI:46252"/>
        <dbReference type="ChEBI" id="CHEBI:58453"/>
        <dbReference type="ChEBI" id="CHEBI:78346"/>
    </reaction>
</comment>
<organism evidence="4 5">
    <name type="scientific">Brachyspira hampsonii</name>
    <dbReference type="NCBI Taxonomy" id="1287055"/>
    <lineage>
        <taxon>Bacteria</taxon>
        <taxon>Pseudomonadati</taxon>
        <taxon>Spirochaetota</taxon>
        <taxon>Spirochaetia</taxon>
        <taxon>Brachyspirales</taxon>
        <taxon>Brachyspiraceae</taxon>
        <taxon>Brachyspira</taxon>
    </lineage>
</organism>
<feature type="domain" description="NADAR" evidence="3">
    <location>
        <begin position="91"/>
        <end position="248"/>
    </location>
</feature>
<name>A0AAC9XJD9_9SPIR</name>
<sequence>MQNIMPPIWFVNNSSYNKIFHNYFNKLSNDDKEEYKKLFEEPIIFKGFYDGNIINDYKTLYYNNIELNQKYSLLKLRKDFNSGKKIDFLFFYGHTNDKKEINKSSLSQWYIKDFKENDLIFNCMEKYMMYNKALLFDDKDIANEILNNNQSKAIKELGRKVKNFNDKVWDKMKYKIVFTGNYYKFSKNTELRNFLLSTKNKVLAEASPYDKVWGIKMKYDDENIENPFCWKGENLLGFALMQVRDEIKRVYKNYNLIDCSKFINYKDI</sequence>
<protein>
    <recommendedName>
        <fullName evidence="3">NADAR domain-containing protein</fullName>
    </recommendedName>
</protein>
<proteinExistence type="predicted"/>
<evidence type="ECO:0000256" key="1">
    <source>
        <dbReference type="ARBA" id="ARBA00000022"/>
    </source>
</evidence>
<dbReference type="Proteomes" id="UP000264880">
    <property type="component" value="Chromosome"/>
</dbReference>
<dbReference type="RefSeq" id="WP_069732177.1">
    <property type="nucleotide sequence ID" value="NZ_CP019914.1"/>
</dbReference>
<evidence type="ECO:0000313" key="5">
    <source>
        <dbReference type="Proteomes" id="UP000264880"/>
    </source>
</evidence>
<dbReference type="Gene3D" id="1.10.357.40">
    <property type="entry name" value="YbiA-like"/>
    <property type="match status" value="1"/>
</dbReference>
<evidence type="ECO:0000259" key="3">
    <source>
        <dbReference type="Pfam" id="PF08719"/>
    </source>
</evidence>
<dbReference type="Pfam" id="PF08719">
    <property type="entry name" value="NADAR"/>
    <property type="match status" value="1"/>
</dbReference>
<dbReference type="InterPro" id="IPR037238">
    <property type="entry name" value="YbiA-like_sf"/>
</dbReference>
<dbReference type="EMBL" id="CP019914">
    <property type="protein sequence ID" value="ASJ20306.1"/>
    <property type="molecule type" value="Genomic_DNA"/>
</dbReference>
<evidence type="ECO:0000313" key="4">
    <source>
        <dbReference type="EMBL" id="ASJ20306.1"/>
    </source>
</evidence>
<gene>
    <name evidence="4" type="ORF">BHAMNSH16_00975</name>
</gene>
<evidence type="ECO:0000256" key="2">
    <source>
        <dbReference type="ARBA" id="ARBA00000751"/>
    </source>
</evidence>
<keyword evidence="5" id="KW-1185">Reference proteome</keyword>